<evidence type="ECO:0000256" key="1">
    <source>
        <dbReference type="ARBA" id="ARBA00022842"/>
    </source>
</evidence>
<dbReference type="InterPro" id="IPR029044">
    <property type="entry name" value="Nucleotide-diphossugar_trans"/>
</dbReference>
<reference evidence="3 4" key="1">
    <citation type="submission" date="2020-08" db="EMBL/GenBank/DDBJ databases">
        <title>Novel species isolated from subtropical streams in China.</title>
        <authorList>
            <person name="Lu H."/>
        </authorList>
    </citation>
    <scope>NUCLEOTIDE SEQUENCE [LARGE SCALE GENOMIC DNA]</scope>
    <source>
        <strain evidence="3 4">NL8W</strain>
    </source>
</reference>
<organism evidence="3 4">
    <name type="scientific">Undibacterium umbellatum</name>
    <dbReference type="NCBI Taxonomy" id="2762300"/>
    <lineage>
        <taxon>Bacteria</taxon>
        <taxon>Pseudomonadati</taxon>
        <taxon>Pseudomonadota</taxon>
        <taxon>Betaproteobacteria</taxon>
        <taxon>Burkholderiales</taxon>
        <taxon>Oxalobacteraceae</taxon>
        <taxon>Undibacterium</taxon>
    </lineage>
</organism>
<dbReference type="PANTHER" id="PTHR43777:SF1">
    <property type="entry name" value="MOLYBDENUM COFACTOR CYTIDYLYLTRANSFERASE"/>
    <property type="match status" value="1"/>
</dbReference>
<dbReference type="Proteomes" id="UP000646911">
    <property type="component" value="Unassembled WGS sequence"/>
</dbReference>
<name>A0ABR6ZEM4_9BURK</name>
<dbReference type="InterPro" id="IPR025877">
    <property type="entry name" value="MobA-like_NTP_Trfase"/>
</dbReference>
<sequence>MTSPLRWTGILLAAGRGRRFDASGQQDKLLQTLADGKSVAQHSAHNLLAVMPHMVAVTRPDNAVLSDQLQAMGIVCLVCHDADAGMANSLKCALRATADSEGWLIALADMPMVKPSTITQLCDALQAGAEIVVPVLNGQRGNPVGFARKYLPQLLDLQGDVGARSLLKSDLVTQVMVDDPGIHQDIDTPDALVDYLAAMARAEA</sequence>
<dbReference type="RefSeq" id="WP_186955692.1">
    <property type="nucleotide sequence ID" value="NZ_JACOFX010000014.1"/>
</dbReference>
<evidence type="ECO:0000259" key="2">
    <source>
        <dbReference type="Pfam" id="PF12804"/>
    </source>
</evidence>
<comment type="caution">
    <text evidence="3">The sequence shown here is derived from an EMBL/GenBank/DDBJ whole genome shotgun (WGS) entry which is preliminary data.</text>
</comment>
<protein>
    <submittedName>
        <fullName evidence="3">Nucleotidyltransferase family protein</fullName>
    </submittedName>
</protein>
<gene>
    <name evidence="3" type="ORF">H8L47_21740</name>
</gene>
<feature type="domain" description="MobA-like NTP transferase" evidence="2">
    <location>
        <begin position="9"/>
        <end position="169"/>
    </location>
</feature>
<dbReference type="PANTHER" id="PTHR43777">
    <property type="entry name" value="MOLYBDENUM COFACTOR CYTIDYLYLTRANSFERASE"/>
    <property type="match status" value="1"/>
</dbReference>
<dbReference type="SUPFAM" id="SSF53448">
    <property type="entry name" value="Nucleotide-diphospho-sugar transferases"/>
    <property type="match status" value="1"/>
</dbReference>
<dbReference type="EMBL" id="JACOFX010000014">
    <property type="protein sequence ID" value="MBC3910190.1"/>
    <property type="molecule type" value="Genomic_DNA"/>
</dbReference>
<evidence type="ECO:0000313" key="4">
    <source>
        <dbReference type="Proteomes" id="UP000646911"/>
    </source>
</evidence>
<keyword evidence="1" id="KW-0460">Magnesium</keyword>
<keyword evidence="4" id="KW-1185">Reference proteome</keyword>
<proteinExistence type="predicted"/>
<evidence type="ECO:0000313" key="3">
    <source>
        <dbReference type="EMBL" id="MBC3910190.1"/>
    </source>
</evidence>
<accession>A0ABR6ZEM4</accession>
<dbReference type="Gene3D" id="3.90.550.10">
    <property type="entry name" value="Spore Coat Polysaccharide Biosynthesis Protein SpsA, Chain A"/>
    <property type="match status" value="1"/>
</dbReference>
<dbReference type="CDD" id="cd04182">
    <property type="entry name" value="GT_2_like_f"/>
    <property type="match status" value="1"/>
</dbReference>
<dbReference type="Pfam" id="PF12804">
    <property type="entry name" value="NTP_transf_3"/>
    <property type="match status" value="1"/>
</dbReference>